<dbReference type="GO" id="GO:0005524">
    <property type="term" value="F:ATP binding"/>
    <property type="evidence" value="ECO:0007669"/>
    <property type="project" value="UniProtKB-KW"/>
</dbReference>
<dbReference type="AlphaFoldDB" id="A0A9E1BBS9"/>
<evidence type="ECO:0000313" key="5">
    <source>
        <dbReference type="EMBL" id="MBS5830895.1"/>
    </source>
</evidence>
<sequence length="171" mass="19334">KNELKKDIRYILQNQKQALNPALKVKIAIAHVRSYLKLSFSENELKELLANLNLKDEILEKYPSQLSGGEATRVGILLALLSKPKIIICDEITSGLDNETKQKIINLLLSLDEKISIIFITHDILSAMKIAQKVLIIEAGKQVAWGKFEDLTSQNVLKKYLDAAKFYDDKL</sequence>
<dbReference type="SUPFAM" id="SSF52540">
    <property type="entry name" value="P-loop containing nucleoside triphosphate hydrolases"/>
    <property type="match status" value="1"/>
</dbReference>
<dbReference type="PANTHER" id="PTHR43776">
    <property type="entry name" value="TRANSPORT ATP-BINDING PROTEIN"/>
    <property type="match status" value="1"/>
</dbReference>
<evidence type="ECO:0000313" key="6">
    <source>
        <dbReference type="Proteomes" id="UP000824019"/>
    </source>
</evidence>
<dbReference type="Gene3D" id="3.40.50.300">
    <property type="entry name" value="P-loop containing nucleotide triphosphate hydrolases"/>
    <property type="match status" value="1"/>
</dbReference>
<evidence type="ECO:0000256" key="3">
    <source>
        <dbReference type="ARBA" id="ARBA00022840"/>
    </source>
</evidence>
<accession>A0A9E1BBS9</accession>
<keyword evidence="1" id="KW-0813">Transport</keyword>
<dbReference type="Proteomes" id="UP000824019">
    <property type="component" value="Unassembled WGS sequence"/>
</dbReference>
<dbReference type="InterPro" id="IPR003439">
    <property type="entry name" value="ABC_transporter-like_ATP-bd"/>
</dbReference>
<feature type="non-terminal residue" evidence="5">
    <location>
        <position position="1"/>
    </location>
</feature>
<keyword evidence="3 5" id="KW-0067">ATP-binding</keyword>
<dbReference type="InterPro" id="IPR027417">
    <property type="entry name" value="P-loop_NTPase"/>
</dbReference>
<comment type="caution">
    <text evidence="5">The sequence shown here is derived from an EMBL/GenBank/DDBJ whole genome shotgun (WGS) entry which is preliminary data.</text>
</comment>
<dbReference type="GO" id="GO:0016887">
    <property type="term" value="F:ATP hydrolysis activity"/>
    <property type="evidence" value="ECO:0007669"/>
    <property type="project" value="InterPro"/>
</dbReference>
<dbReference type="PROSITE" id="PS00211">
    <property type="entry name" value="ABC_TRANSPORTER_1"/>
    <property type="match status" value="1"/>
</dbReference>
<reference evidence="5" key="1">
    <citation type="submission" date="2021-02" db="EMBL/GenBank/DDBJ databases">
        <title>Infant gut strain persistence is associated with maternal origin, phylogeny, and functional potential including surface adhesion and iron acquisition.</title>
        <authorList>
            <person name="Lou Y.C."/>
        </authorList>
    </citation>
    <scope>NUCLEOTIDE SEQUENCE</scope>
    <source>
        <strain evidence="5">L3_101_000G1_dasL3_101_000G1_concoct_7_sub</strain>
    </source>
</reference>
<dbReference type="InterPro" id="IPR017871">
    <property type="entry name" value="ABC_transporter-like_CS"/>
</dbReference>
<evidence type="ECO:0000256" key="1">
    <source>
        <dbReference type="ARBA" id="ARBA00022448"/>
    </source>
</evidence>
<organism evidence="5 6">
    <name type="scientific">Campylobacter concisus</name>
    <dbReference type="NCBI Taxonomy" id="199"/>
    <lineage>
        <taxon>Bacteria</taxon>
        <taxon>Pseudomonadati</taxon>
        <taxon>Campylobacterota</taxon>
        <taxon>Epsilonproteobacteria</taxon>
        <taxon>Campylobacterales</taxon>
        <taxon>Campylobacteraceae</taxon>
        <taxon>Campylobacter</taxon>
    </lineage>
</organism>
<evidence type="ECO:0000259" key="4">
    <source>
        <dbReference type="Pfam" id="PF00005"/>
    </source>
</evidence>
<gene>
    <name evidence="5" type="ORF">KIC69_08735</name>
</gene>
<protein>
    <submittedName>
        <fullName evidence="5">ATP-binding cassette domain-containing protein</fullName>
    </submittedName>
</protein>
<name>A0A9E1BBS9_9BACT</name>
<dbReference type="EMBL" id="JAHAKR010000485">
    <property type="protein sequence ID" value="MBS5830895.1"/>
    <property type="molecule type" value="Genomic_DNA"/>
</dbReference>
<dbReference type="Pfam" id="PF00005">
    <property type="entry name" value="ABC_tran"/>
    <property type="match status" value="1"/>
</dbReference>
<evidence type="ECO:0000256" key="2">
    <source>
        <dbReference type="ARBA" id="ARBA00022741"/>
    </source>
</evidence>
<proteinExistence type="predicted"/>
<feature type="domain" description="ABC transporter" evidence="4">
    <location>
        <begin position="3"/>
        <end position="94"/>
    </location>
</feature>
<dbReference type="InterPro" id="IPR050319">
    <property type="entry name" value="ABC_transp_ATP-bind"/>
</dbReference>
<keyword evidence="2" id="KW-0547">Nucleotide-binding</keyword>